<evidence type="ECO:0000256" key="1">
    <source>
        <dbReference type="SAM" id="Phobius"/>
    </source>
</evidence>
<dbReference type="RefSeq" id="WP_106523092.1">
    <property type="nucleotide sequence ID" value="NZ_PYGD01000004.1"/>
</dbReference>
<proteinExistence type="predicted"/>
<reference evidence="2 3" key="1">
    <citation type="submission" date="2018-03" db="EMBL/GenBank/DDBJ databases">
        <title>Genomic Encyclopedia of Type Strains, Phase III (KMG-III): the genomes of soil and plant-associated and newly described type strains.</title>
        <authorList>
            <person name="Whitman W."/>
        </authorList>
    </citation>
    <scope>NUCLEOTIDE SEQUENCE [LARGE SCALE GENOMIC DNA]</scope>
    <source>
        <strain evidence="2 3">CGMCC 1.12700</strain>
    </source>
</reference>
<comment type="caution">
    <text evidence="2">The sequence shown here is derived from an EMBL/GenBank/DDBJ whole genome shotgun (WGS) entry which is preliminary data.</text>
</comment>
<feature type="transmembrane region" description="Helical" evidence="1">
    <location>
        <begin position="51"/>
        <end position="71"/>
    </location>
</feature>
<protein>
    <submittedName>
        <fullName evidence="2">Uncharacterized protein</fullName>
    </submittedName>
</protein>
<sequence length="151" mass="17266">MKGGTIWYDRADVNKAIVIWSVVFALLAGGNLWVAAHQPTGSVPALSGLELLLLLPYWIACLAYTLVLFAGLKDGSTWLPWPLFILLQLAILWLDEGKETISWVAETWESDRYLLVPFFYSVVVYLITLCLRKRLRLYNEAAYREQEQEDV</sequence>
<feature type="transmembrane region" description="Helical" evidence="1">
    <location>
        <begin position="78"/>
        <end position="94"/>
    </location>
</feature>
<feature type="transmembrane region" description="Helical" evidence="1">
    <location>
        <begin position="16"/>
        <end position="36"/>
    </location>
</feature>
<gene>
    <name evidence="2" type="ORF">B0I18_104109</name>
</gene>
<name>A0A2P8D472_9BACT</name>
<accession>A0A2P8D472</accession>
<keyword evidence="1" id="KW-0472">Membrane</keyword>
<dbReference type="EMBL" id="PYGD01000004">
    <property type="protein sequence ID" value="PSK92015.1"/>
    <property type="molecule type" value="Genomic_DNA"/>
</dbReference>
<organism evidence="2 3">
    <name type="scientific">Taibaiella chishuiensis</name>
    <dbReference type="NCBI Taxonomy" id="1434707"/>
    <lineage>
        <taxon>Bacteria</taxon>
        <taxon>Pseudomonadati</taxon>
        <taxon>Bacteroidota</taxon>
        <taxon>Chitinophagia</taxon>
        <taxon>Chitinophagales</taxon>
        <taxon>Chitinophagaceae</taxon>
        <taxon>Taibaiella</taxon>
    </lineage>
</organism>
<dbReference type="Proteomes" id="UP000240572">
    <property type="component" value="Unassembled WGS sequence"/>
</dbReference>
<dbReference type="OrthoDB" id="9895700at2"/>
<keyword evidence="1" id="KW-1133">Transmembrane helix</keyword>
<feature type="transmembrane region" description="Helical" evidence="1">
    <location>
        <begin position="114"/>
        <end position="131"/>
    </location>
</feature>
<evidence type="ECO:0000313" key="2">
    <source>
        <dbReference type="EMBL" id="PSK92015.1"/>
    </source>
</evidence>
<evidence type="ECO:0000313" key="3">
    <source>
        <dbReference type="Proteomes" id="UP000240572"/>
    </source>
</evidence>
<dbReference type="AlphaFoldDB" id="A0A2P8D472"/>
<keyword evidence="3" id="KW-1185">Reference proteome</keyword>
<keyword evidence="1" id="KW-0812">Transmembrane</keyword>